<dbReference type="InterPro" id="IPR007658">
    <property type="entry name" value="DUF594"/>
</dbReference>
<dbReference type="Pfam" id="PF13968">
    <property type="entry name" value="DUF4220"/>
    <property type="match status" value="1"/>
</dbReference>
<reference evidence="3" key="3">
    <citation type="submission" date="2015-04" db="UniProtKB">
        <authorList>
            <consortium name="EnsemblPlants"/>
        </authorList>
    </citation>
    <scope>IDENTIFICATION</scope>
</reference>
<keyword evidence="1" id="KW-1133">Transmembrane helix</keyword>
<reference evidence="4" key="2">
    <citation type="submission" date="2013-12" db="EMBL/GenBank/DDBJ databases">
        <authorList>
            <person name="Yu Y."/>
            <person name="Lee S."/>
            <person name="de Baynast K."/>
            <person name="Wissotski M."/>
            <person name="Liu L."/>
            <person name="Talag J."/>
            <person name="Goicoechea J."/>
            <person name="Angelova A."/>
            <person name="Jetty R."/>
            <person name="Kudrna D."/>
            <person name="Golser W."/>
            <person name="Rivera L."/>
            <person name="Zhang J."/>
            <person name="Wing R."/>
        </authorList>
    </citation>
    <scope>NUCLEOTIDE SEQUENCE</scope>
</reference>
<evidence type="ECO:0000313" key="3">
    <source>
        <dbReference type="EnsemblPlants" id="LPERR06G01200.2"/>
    </source>
</evidence>
<sequence>MASAYDANTFSGLNCTVIIANYVQNLTSSYADKINETSIVTTSSVMFVLAALLFVLNLFSRVSDVSAVLNPSVRLFLSCALSLFLPVMSYLFSEAKNNNNSSDSMPSTSPNNQQPELSLWARTILAWMLLVELLRKKVETILLNNGVQGYSSTIEHASRIAWLGYLVFFNVKSAGQKTIYGFLWTLAATELIQRVAINEVIKRSFAYGRNAERLHSYMAHILKQDDQDAAATGDVLLKQCKYAVNGEDYLEVEATKLEGNQPDTQKIKSAAADDTVITVGQIWTLADEASPDSPIRGDQGLKRLCLSFALHKLLRRRFENFLFTDAEVRSCHAIIFKGLCKDGTDKDAIAVALFKVLHDEVHFVCEYYHSVLPVVVASPLFLVANYLLFPIIVASFFLLTIVLCNNGDMFYAFKSFRNDNLVISTGVFKMVGCLFHYIRESAPALYSMVDLAITMLLVLAFIYEEIWEVIVFILSNWFMVSLIHRYASKPHLSPTLNGRLIKSIMWVRNWMSRPSLQINQLSMLGGFLPFRHPMTVTTKIFVPKEVKRSITDYLVNYMECPSNARRPLGNGWSMLQEKYPESYHSQLSWVCESDSITEVILTWHIATTIVEGMCPKQSRTTMSFQSNRTVATTLSRYCAYLVAVSPQLLPNNLDGTQVVYDTMKRQMKEALGCWLYNIPQEVVGTAAERCLKVIQVAERLLPIGKVEAEMPLVWKGAKAGSILLDKVNAEGEAPVWELLADIWTELIVYIAPSRDEVHIKAHREALAQGGVEFISVLWALCAHTGVTRPLFTRPWAFVPVERRWIFGPSILSVMEQLKDRNM</sequence>
<dbReference type="eggNOG" id="ENOG502QSWW">
    <property type="taxonomic scope" value="Eukaryota"/>
</dbReference>
<dbReference type="EnsemblPlants" id="LPERR06G01200.2">
    <property type="protein sequence ID" value="LPERR06G01200.2"/>
    <property type="gene ID" value="LPERR06G01200"/>
</dbReference>
<feature type="transmembrane region" description="Helical" evidence="1">
    <location>
        <begin position="380"/>
        <end position="401"/>
    </location>
</feature>
<feature type="transmembrane region" description="Helical" evidence="1">
    <location>
        <begin position="421"/>
        <end position="438"/>
    </location>
</feature>
<proteinExistence type="predicted"/>
<dbReference type="Pfam" id="PF04578">
    <property type="entry name" value="DUF594"/>
    <property type="match status" value="1"/>
</dbReference>
<dbReference type="PANTHER" id="PTHR31325">
    <property type="entry name" value="OS01G0798800 PROTEIN-RELATED"/>
    <property type="match status" value="1"/>
</dbReference>
<dbReference type="STRING" id="77586.A0A0D9WL74"/>
<name>A0A0D9WL74_9ORYZ</name>
<keyword evidence="4" id="KW-1185">Reference proteome</keyword>
<dbReference type="AlphaFoldDB" id="A0A0D9WL74"/>
<evidence type="ECO:0000259" key="2">
    <source>
        <dbReference type="Pfam" id="PF13968"/>
    </source>
</evidence>
<reference evidence="3 4" key="1">
    <citation type="submission" date="2012-08" db="EMBL/GenBank/DDBJ databases">
        <title>Oryza genome evolution.</title>
        <authorList>
            <person name="Wing R.A."/>
        </authorList>
    </citation>
    <scope>NUCLEOTIDE SEQUENCE</scope>
</reference>
<protein>
    <recommendedName>
        <fullName evidence="2">DUF4220 domain-containing protein</fullName>
    </recommendedName>
</protein>
<keyword evidence="1" id="KW-0812">Transmembrane</keyword>
<accession>A0A0D9WL74</accession>
<feature type="transmembrane region" description="Helical" evidence="1">
    <location>
        <begin position="39"/>
        <end position="60"/>
    </location>
</feature>
<keyword evidence="1" id="KW-0472">Membrane</keyword>
<evidence type="ECO:0000256" key="1">
    <source>
        <dbReference type="SAM" id="Phobius"/>
    </source>
</evidence>
<feature type="domain" description="DUF4220" evidence="2">
    <location>
        <begin position="183"/>
        <end position="524"/>
    </location>
</feature>
<dbReference type="Proteomes" id="UP000032180">
    <property type="component" value="Chromosome 6"/>
</dbReference>
<organism evidence="3 4">
    <name type="scientific">Leersia perrieri</name>
    <dbReference type="NCBI Taxonomy" id="77586"/>
    <lineage>
        <taxon>Eukaryota</taxon>
        <taxon>Viridiplantae</taxon>
        <taxon>Streptophyta</taxon>
        <taxon>Embryophyta</taxon>
        <taxon>Tracheophyta</taxon>
        <taxon>Spermatophyta</taxon>
        <taxon>Magnoliopsida</taxon>
        <taxon>Liliopsida</taxon>
        <taxon>Poales</taxon>
        <taxon>Poaceae</taxon>
        <taxon>BOP clade</taxon>
        <taxon>Oryzoideae</taxon>
        <taxon>Oryzeae</taxon>
        <taxon>Oryzinae</taxon>
        <taxon>Leersia</taxon>
    </lineage>
</organism>
<feature type="transmembrane region" description="Helical" evidence="1">
    <location>
        <begin position="72"/>
        <end position="92"/>
    </location>
</feature>
<dbReference type="InterPro" id="IPR025315">
    <property type="entry name" value="DUF4220"/>
</dbReference>
<dbReference type="Gramene" id="LPERR06G01200.2">
    <property type="protein sequence ID" value="LPERR06G01200.2"/>
    <property type="gene ID" value="LPERR06G01200"/>
</dbReference>
<dbReference type="HOGENOM" id="CLU_008762_0_1_1"/>
<evidence type="ECO:0000313" key="4">
    <source>
        <dbReference type="Proteomes" id="UP000032180"/>
    </source>
</evidence>